<reference evidence="1 2" key="1">
    <citation type="submission" date="2022-05" db="EMBL/GenBank/DDBJ databases">
        <authorList>
            <consortium name="Genoscope - CEA"/>
            <person name="William W."/>
        </authorList>
    </citation>
    <scope>NUCLEOTIDE SEQUENCE [LARGE SCALE GENOMIC DNA]</scope>
</reference>
<name>A0ABN8LUF9_9CNID</name>
<accession>A0ABN8LUF9</accession>
<evidence type="ECO:0000313" key="1">
    <source>
        <dbReference type="EMBL" id="CAH3019402.1"/>
    </source>
</evidence>
<proteinExistence type="predicted"/>
<evidence type="ECO:0000313" key="2">
    <source>
        <dbReference type="Proteomes" id="UP001159427"/>
    </source>
</evidence>
<keyword evidence="2" id="KW-1185">Reference proteome</keyword>
<protein>
    <submittedName>
        <fullName evidence="1">Uncharacterized protein</fullName>
    </submittedName>
</protein>
<comment type="caution">
    <text evidence="1">The sequence shown here is derived from an EMBL/GenBank/DDBJ whole genome shotgun (WGS) entry which is preliminary data.</text>
</comment>
<organism evidence="1 2">
    <name type="scientific">Porites evermanni</name>
    <dbReference type="NCBI Taxonomy" id="104178"/>
    <lineage>
        <taxon>Eukaryota</taxon>
        <taxon>Metazoa</taxon>
        <taxon>Cnidaria</taxon>
        <taxon>Anthozoa</taxon>
        <taxon>Hexacorallia</taxon>
        <taxon>Scleractinia</taxon>
        <taxon>Fungiina</taxon>
        <taxon>Poritidae</taxon>
        <taxon>Porites</taxon>
    </lineage>
</organism>
<dbReference type="EMBL" id="CALNXI010000115">
    <property type="protein sequence ID" value="CAH3019402.1"/>
    <property type="molecule type" value="Genomic_DNA"/>
</dbReference>
<gene>
    <name evidence="1" type="ORF">PEVE_00002532</name>
</gene>
<dbReference type="Proteomes" id="UP001159427">
    <property type="component" value="Unassembled WGS sequence"/>
</dbReference>
<sequence>MRYEVLVSELFNFKPRSPERGKVREAIAQQLNAIDQPKFRVSARPVLSLDCKASPKIEGRGESVRNSCGNIRTG</sequence>